<evidence type="ECO:0000256" key="1">
    <source>
        <dbReference type="ARBA" id="ARBA00022723"/>
    </source>
</evidence>
<feature type="domain" description="AN1-type" evidence="7">
    <location>
        <begin position="4"/>
        <end position="52"/>
    </location>
</feature>
<evidence type="ECO:0000256" key="3">
    <source>
        <dbReference type="ARBA" id="ARBA00022771"/>
    </source>
</evidence>
<evidence type="ECO:0000256" key="4">
    <source>
        <dbReference type="ARBA" id="ARBA00022833"/>
    </source>
</evidence>
<dbReference type="Proteomes" id="UP001159042">
    <property type="component" value="Unassembled WGS sequence"/>
</dbReference>
<keyword evidence="3 5" id="KW-0863">Zinc-finger</keyword>
<dbReference type="PANTHER" id="PTHR14677">
    <property type="entry name" value="ARSENITE INDUCUBLE RNA ASSOCIATED PROTEIN AIP-1-RELATED"/>
    <property type="match status" value="1"/>
</dbReference>
<gene>
    <name evidence="8" type="ORF">NQ315_016108</name>
</gene>
<dbReference type="InterPro" id="IPR035896">
    <property type="entry name" value="AN1-like_Znf"/>
</dbReference>
<dbReference type="InterPro" id="IPR057357">
    <property type="entry name" value="Znf-C2H2_ZFAND2A/B"/>
</dbReference>
<dbReference type="InterPro" id="IPR000058">
    <property type="entry name" value="Znf_AN1"/>
</dbReference>
<dbReference type="Pfam" id="PF01428">
    <property type="entry name" value="zf-AN1"/>
    <property type="match status" value="2"/>
</dbReference>
<dbReference type="InterPro" id="IPR003903">
    <property type="entry name" value="UIM_dom"/>
</dbReference>
<sequence length="224" mass="25001">MELPHIGNHCTKSECKKLDFLPIKCDACSSLFCEDHYSYISHNCINAYKKNNQVPVCPLCNKPIPIQRGQHPDAVVGAHIDTDCQSDPAKSRRKVFTNKCTYKNCKIKEVIPVICNDCSFNFCLKHRHPSDHSCEGKNAKTKWIFEAQQKMGSLFHAVQGNVTEDEALAKALALSLQDNTISHDKKTQEELDFALARQLQASESPPTGISGASARTPRDRCNIS</sequence>
<evidence type="ECO:0000259" key="7">
    <source>
        <dbReference type="PROSITE" id="PS51039"/>
    </source>
</evidence>
<dbReference type="Gene3D" id="4.10.1110.10">
    <property type="entry name" value="AN1-like Zinc finger"/>
    <property type="match status" value="2"/>
</dbReference>
<keyword evidence="2" id="KW-0677">Repeat</keyword>
<dbReference type="SMART" id="SM00154">
    <property type="entry name" value="ZnF_AN1"/>
    <property type="match status" value="2"/>
</dbReference>
<dbReference type="GO" id="GO:0008270">
    <property type="term" value="F:zinc ion binding"/>
    <property type="evidence" value="ECO:0007669"/>
    <property type="project" value="UniProtKB-KW"/>
</dbReference>
<dbReference type="GO" id="GO:0045047">
    <property type="term" value="P:protein targeting to ER"/>
    <property type="evidence" value="ECO:0007669"/>
    <property type="project" value="TreeGrafter"/>
</dbReference>
<dbReference type="GO" id="GO:0043161">
    <property type="term" value="P:proteasome-mediated ubiquitin-dependent protein catabolic process"/>
    <property type="evidence" value="ECO:0007669"/>
    <property type="project" value="TreeGrafter"/>
</dbReference>
<dbReference type="PROSITE" id="PS51039">
    <property type="entry name" value="ZF_AN1"/>
    <property type="match status" value="2"/>
</dbReference>
<evidence type="ECO:0000313" key="8">
    <source>
        <dbReference type="EMBL" id="KAJ8910139.1"/>
    </source>
</evidence>
<keyword evidence="9" id="KW-1185">Reference proteome</keyword>
<dbReference type="PANTHER" id="PTHR14677:SF20">
    <property type="entry name" value="ZINC FINGER AN1-TYPE CONTAINING 2A-RELATED"/>
    <property type="match status" value="1"/>
</dbReference>
<name>A0AAV8V7I6_9CUCU</name>
<dbReference type="Pfam" id="PF02809">
    <property type="entry name" value="UIM"/>
    <property type="match status" value="1"/>
</dbReference>
<keyword evidence="1" id="KW-0479">Metal-binding</keyword>
<dbReference type="SUPFAM" id="SSF118310">
    <property type="entry name" value="AN1-like Zinc finger"/>
    <property type="match status" value="2"/>
</dbReference>
<dbReference type="EMBL" id="JANEYG010000349">
    <property type="protein sequence ID" value="KAJ8910139.1"/>
    <property type="molecule type" value="Genomic_DNA"/>
</dbReference>
<proteinExistence type="predicted"/>
<evidence type="ECO:0000256" key="6">
    <source>
        <dbReference type="SAM" id="MobiDB-lite"/>
    </source>
</evidence>
<organism evidence="8 9">
    <name type="scientific">Exocentrus adspersus</name>
    <dbReference type="NCBI Taxonomy" id="1586481"/>
    <lineage>
        <taxon>Eukaryota</taxon>
        <taxon>Metazoa</taxon>
        <taxon>Ecdysozoa</taxon>
        <taxon>Arthropoda</taxon>
        <taxon>Hexapoda</taxon>
        <taxon>Insecta</taxon>
        <taxon>Pterygota</taxon>
        <taxon>Neoptera</taxon>
        <taxon>Endopterygota</taxon>
        <taxon>Coleoptera</taxon>
        <taxon>Polyphaga</taxon>
        <taxon>Cucujiformia</taxon>
        <taxon>Chrysomeloidea</taxon>
        <taxon>Cerambycidae</taxon>
        <taxon>Lamiinae</taxon>
        <taxon>Acanthocinini</taxon>
        <taxon>Exocentrus</taxon>
    </lineage>
</organism>
<feature type="region of interest" description="Disordered" evidence="6">
    <location>
        <begin position="201"/>
        <end position="224"/>
    </location>
</feature>
<keyword evidence="4" id="KW-0862">Zinc</keyword>
<reference evidence="8 9" key="1">
    <citation type="journal article" date="2023" name="Insect Mol. Biol.">
        <title>Genome sequencing provides insights into the evolution of gene families encoding plant cell wall-degrading enzymes in longhorned beetles.</title>
        <authorList>
            <person name="Shin N.R."/>
            <person name="Okamura Y."/>
            <person name="Kirsch R."/>
            <person name="Pauchet Y."/>
        </authorList>
    </citation>
    <scope>NUCLEOTIDE SEQUENCE [LARGE SCALE GENOMIC DNA]</scope>
    <source>
        <strain evidence="8">EAD_L_NR</strain>
    </source>
</reference>
<dbReference type="Pfam" id="PF25403">
    <property type="entry name" value="zf-C2H2_ZFAND2"/>
    <property type="match status" value="1"/>
</dbReference>
<dbReference type="GO" id="GO:0005783">
    <property type="term" value="C:endoplasmic reticulum"/>
    <property type="evidence" value="ECO:0007669"/>
    <property type="project" value="TreeGrafter"/>
</dbReference>
<comment type="caution">
    <text evidence="8">The sequence shown here is derived from an EMBL/GenBank/DDBJ whole genome shotgun (WGS) entry which is preliminary data.</text>
</comment>
<accession>A0AAV8V7I6</accession>
<protein>
    <recommendedName>
        <fullName evidence="7">AN1-type domain-containing protein</fullName>
    </recommendedName>
</protein>
<feature type="domain" description="AN1-type" evidence="7">
    <location>
        <begin position="94"/>
        <end position="142"/>
    </location>
</feature>
<evidence type="ECO:0000256" key="5">
    <source>
        <dbReference type="PROSITE-ProRule" id="PRU00449"/>
    </source>
</evidence>
<evidence type="ECO:0000256" key="2">
    <source>
        <dbReference type="ARBA" id="ARBA00022737"/>
    </source>
</evidence>
<evidence type="ECO:0000313" key="9">
    <source>
        <dbReference type="Proteomes" id="UP001159042"/>
    </source>
</evidence>
<dbReference type="AlphaFoldDB" id="A0AAV8V7I6"/>